<gene>
    <name evidence="2" type="ORF">IP93_00889</name>
</gene>
<organism evidence="2 3">
    <name type="scientific">Aerolutibacter ruishenii</name>
    <dbReference type="NCBI Taxonomy" id="686800"/>
    <lineage>
        <taxon>Bacteria</taxon>
        <taxon>Pseudomonadati</taxon>
        <taxon>Pseudomonadota</taxon>
        <taxon>Gammaproteobacteria</taxon>
        <taxon>Lysobacterales</taxon>
        <taxon>Lysobacteraceae</taxon>
        <taxon>Aerolutibacter</taxon>
    </lineage>
</organism>
<comment type="caution">
    <text evidence="2">The sequence shown here is derived from an EMBL/GenBank/DDBJ whole genome shotgun (WGS) entry which is preliminary data.</text>
</comment>
<dbReference type="RefSeq" id="WP_144812546.1">
    <property type="nucleotide sequence ID" value="NZ_VLKP01000003.1"/>
</dbReference>
<evidence type="ECO:0000313" key="3">
    <source>
        <dbReference type="Proteomes" id="UP000316471"/>
    </source>
</evidence>
<evidence type="ECO:0000313" key="2">
    <source>
        <dbReference type="EMBL" id="TWI12547.1"/>
    </source>
</evidence>
<dbReference type="Pfam" id="PF07920">
    <property type="entry name" value="DUF1684"/>
    <property type="match status" value="1"/>
</dbReference>
<keyword evidence="1" id="KW-0732">Signal</keyword>
<name>A0A562LY31_9GAMM</name>
<dbReference type="AlphaFoldDB" id="A0A562LY31"/>
<feature type="signal peptide" evidence="1">
    <location>
        <begin position="1"/>
        <end position="15"/>
    </location>
</feature>
<dbReference type="OrthoDB" id="5493262at2"/>
<dbReference type="PANTHER" id="PTHR41913:SF1">
    <property type="entry name" value="DUF1684 DOMAIN-CONTAINING PROTEIN"/>
    <property type="match status" value="1"/>
</dbReference>
<dbReference type="InterPro" id="IPR012467">
    <property type="entry name" value="DUF1684"/>
</dbReference>
<dbReference type="Proteomes" id="UP000316471">
    <property type="component" value="Unassembled WGS sequence"/>
</dbReference>
<sequence length="313" mass="33430">MRLIPLLLGATVALASSLLVGCNKDDDTGVATRTAEDAAFDASQQAWREQRAAGLLKPDGWTSLVGLHWIEPGSHYIGSDADNGMRLAAGPAHLGLLTLKGDRLRFTPESSVTVTIDGAALKGDATLRTDADPAGPSVLGFDEGKGIATVIKRGQRHALRVKHADAPTRAGFAGLDYWPADRSWRVPARFVPHPAGKTLDVVNIIGTVEPVANPGAVEFEREGKHYRLEALDEGDGKLFLILADRTSGHGSYGAGRYLYADPPDAQGKVLLDFNQAYNPPCAFTSFATCPLPPPENRLDLQITAGEKTYAKKL</sequence>
<reference evidence="2 3" key="1">
    <citation type="journal article" date="2015" name="Stand. Genomic Sci.">
        <title>Genomic Encyclopedia of Bacterial and Archaeal Type Strains, Phase III: the genomes of soil and plant-associated and newly described type strains.</title>
        <authorList>
            <person name="Whitman W.B."/>
            <person name="Woyke T."/>
            <person name="Klenk H.P."/>
            <person name="Zhou Y."/>
            <person name="Lilburn T.G."/>
            <person name="Beck B.J."/>
            <person name="De Vos P."/>
            <person name="Vandamme P."/>
            <person name="Eisen J.A."/>
            <person name="Garrity G."/>
            <person name="Hugenholtz P."/>
            <person name="Kyrpides N.C."/>
        </authorList>
    </citation>
    <scope>NUCLEOTIDE SEQUENCE [LARGE SCALE GENOMIC DNA]</scope>
    <source>
        <strain evidence="2 3">CGMCC 1.10136</strain>
    </source>
</reference>
<protein>
    <recommendedName>
        <fullName evidence="4">DUF1684 domain-containing protein</fullName>
    </recommendedName>
</protein>
<keyword evidence="3" id="KW-1185">Reference proteome</keyword>
<dbReference type="EMBL" id="VLKP01000003">
    <property type="protein sequence ID" value="TWI12547.1"/>
    <property type="molecule type" value="Genomic_DNA"/>
</dbReference>
<proteinExistence type="predicted"/>
<evidence type="ECO:0000256" key="1">
    <source>
        <dbReference type="SAM" id="SignalP"/>
    </source>
</evidence>
<accession>A0A562LY31</accession>
<dbReference type="PANTHER" id="PTHR41913">
    <property type="entry name" value="DUF1684 DOMAIN-CONTAINING PROTEIN"/>
    <property type="match status" value="1"/>
</dbReference>
<dbReference type="PROSITE" id="PS51257">
    <property type="entry name" value="PROKAR_LIPOPROTEIN"/>
    <property type="match status" value="1"/>
</dbReference>
<evidence type="ECO:0008006" key="4">
    <source>
        <dbReference type="Google" id="ProtNLM"/>
    </source>
</evidence>
<feature type="chain" id="PRO_5021973367" description="DUF1684 domain-containing protein" evidence="1">
    <location>
        <begin position="16"/>
        <end position="313"/>
    </location>
</feature>